<feature type="binding site" evidence="16">
    <location>
        <position position="87"/>
    </location>
    <ligand>
        <name>substrate</name>
    </ligand>
</feature>
<feature type="binding site" evidence="16">
    <location>
        <position position="120"/>
    </location>
    <ligand>
        <name>ATP</name>
        <dbReference type="ChEBI" id="CHEBI:30616"/>
    </ligand>
</feature>
<keyword evidence="9 16" id="KW-0547">Nucleotide-binding</keyword>
<dbReference type="Pfam" id="PF03309">
    <property type="entry name" value="Pan_kinase"/>
    <property type="match status" value="1"/>
</dbReference>
<evidence type="ECO:0000256" key="10">
    <source>
        <dbReference type="ARBA" id="ARBA00022777"/>
    </source>
</evidence>
<evidence type="ECO:0000256" key="16">
    <source>
        <dbReference type="HAMAP-Rule" id="MF_01274"/>
    </source>
</evidence>
<feature type="binding site" evidence="16">
    <location>
        <begin position="6"/>
        <end position="13"/>
    </location>
    <ligand>
        <name>ATP</name>
        <dbReference type="ChEBI" id="CHEBI:30616"/>
    </ligand>
</feature>
<keyword evidence="11 16" id="KW-0067">ATP-binding</keyword>
<feature type="active site" description="Proton acceptor" evidence="16">
    <location>
        <position position="96"/>
    </location>
</feature>
<dbReference type="GO" id="GO:0046872">
    <property type="term" value="F:metal ion binding"/>
    <property type="evidence" value="ECO:0007669"/>
    <property type="project" value="UniProtKB-KW"/>
</dbReference>
<dbReference type="Gene3D" id="3.30.420.40">
    <property type="match status" value="1"/>
</dbReference>
<evidence type="ECO:0000256" key="6">
    <source>
        <dbReference type="ARBA" id="ARBA00012102"/>
    </source>
</evidence>
<evidence type="ECO:0000256" key="9">
    <source>
        <dbReference type="ARBA" id="ARBA00022741"/>
    </source>
</evidence>
<dbReference type="SUPFAM" id="SSF53067">
    <property type="entry name" value="Actin-like ATPase domain"/>
    <property type="match status" value="2"/>
</dbReference>
<evidence type="ECO:0000256" key="14">
    <source>
        <dbReference type="ARBA" id="ARBA00038036"/>
    </source>
</evidence>
<dbReference type="CDD" id="cd24015">
    <property type="entry name" value="ASKHA_NBD_PanK-III"/>
    <property type="match status" value="1"/>
</dbReference>
<comment type="pathway">
    <text evidence="4 16">Cofactor biosynthesis; coenzyme A biosynthesis; CoA from (R)-pantothenate: step 1/5.</text>
</comment>
<comment type="subcellular location">
    <subcellularLocation>
        <location evidence="3 16">Cytoplasm</location>
    </subcellularLocation>
</comment>
<protein>
    <recommendedName>
        <fullName evidence="15 16">Type III pantothenate kinase</fullName>
        <ecNumber evidence="6 16">2.7.1.33</ecNumber>
    </recommendedName>
    <alternativeName>
        <fullName evidence="16">PanK-III</fullName>
    </alternativeName>
    <alternativeName>
        <fullName evidence="16">Pantothenic acid kinase</fullName>
    </alternativeName>
</protein>
<evidence type="ECO:0000256" key="12">
    <source>
        <dbReference type="ARBA" id="ARBA00022958"/>
    </source>
</evidence>
<comment type="cofactor">
    <cofactor evidence="2">
        <name>K(+)</name>
        <dbReference type="ChEBI" id="CHEBI:29103"/>
    </cofactor>
</comment>
<evidence type="ECO:0000256" key="4">
    <source>
        <dbReference type="ARBA" id="ARBA00005225"/>
    </source>
</evidence>
<accession>A0A9D1GFQ3</accession>
<evidence type="ECO:0000256" key="1">
    <source>
        <dbReference type="ARBA" id="ARBA00001206"/>
    </source>
</evidence>
<evidence type="ECO:0000256" key="2">
    <source>
        <dbReference type="ARBA" id="ARBA00001958"/>
    </source>
</evidence>
<evidence type="ECO:0000256" key="15">
    <source>
        <dbReference type="ARBA" id="ARBA00040883"/>
    </source>
</evidence>
<dbReference type="EMBL" id="DVKT01000062">
    <property type="protein sequence ID" value="HIT40013.1"/>
    <property type="molecule type" value="Genomic_DNA"/>
</dbReference>
<comment type="cofactor">
    <cofactor evidence="16">
        <name>NH4(+)</name>
        <dbReference type="ChEBI" id="CHEBI:28938"/>
    </cofactor>
    <cofactor evidence="16">
        <name>K(+)</name>
        <dbReference type="ChEBI" id="CHEBI:29103"/>
    </cofactor>
    <text evidence="16">A monovalent cation. Ammonium or potassium.</text>
</comment>
<comment type="catalytic activity">
    <reaction evidence="1 16">
        <text>(R)-pantothenate + ATP = (R)-4'-phosphopantothenate + ADP + H(+)</text>
        <dbReference type="Rhea" id="RHEA:16373"/>
        <dbReference type="ChEBI" id="CHEBI:10986"/>
        <dbReference type="ChEBI" id="CHEBI:15378"/>
        <dbReference type="ChEBI" id="CHEBI:29032"/>
        <dbReference type="ChEBI" id="CHEBI:30616"/>
        <dbReference type="ChEBI" id="CHEBI:456216"/>
        <dbReference type="EC" id="2.7.1.33"/>
    </reaction>
</comment>
<evidence type="ECO:0000313" key="17">
    <source>
        <dbReference type="EMBL" id="HIT40013.1"/>
    </source>
</evidence>
<dbReference type="PANTHER" id="PTHR34265:SF1">
    <property type="entry name" value="TYPE III PANTOTHENATE KINASE"/>
    <property type="match status" value="1"/>
</dbReference>
<dbReference type="NCBIfam" id="TIGR00671">
    <property type="entry name" value="baf"/>
    <property type="match status" value="1"/>
</dbReference>
<evidence type="ECO:0000313" key="18">
    <source>
        <dbReference type="Proteomes" id="UP000886722"/>
    </source>
</evidence>
<keyword evidence="12 16" id="KW-0630">Potassium</keyword>
<evidence type="ECO:0000256" key="7">
    <source>
        <dbReference type="ARBA" id="ARBA00022490"/>
    </source>
</evidence>
<keyword evidence="10 16" id="KW-0418">Kinase</keyword>
<comment type="similarity">
    <text evidence="14 16">Belongs to the type III pantothenate kinase family.</text>
</comment>
<evidence type="ECO:0000256" key="8">
    <source>
        <dbReference type="ARBA" id="ARBA00022679"/>
    </source>
</evidence>
<name>A0A9D1GFQ3_9BACT</name>
<comment type="subunit">
    <text evidence="5 16">Homodimer.</text>
</comment>
<sequence>MHLVIDQGNTTIKVALFSGEGIPDRIEQIPRLSRTYIDKLLSAYPISSCIYSSVAHTDTDMMAYLQSQISHFYYFTPDTPLPVIIDYRSPKTLGSDRIAAVIGARAEAPDRDILVIDAGTCITYDMITATGHFLGGNIAPGIKMRLRSMNKFTEKLPVVEKNGDTPLLGYDTETAMRSGAILGACYEIEGYISSLRQEYPELLIFLTGGDAFLLADKLKTSIFVDDCIVLKGLNRILYHNVYP</sequence>
<dbReference type="InterPro" id="IPR043129">
    <property type="entry name" value="ATPase_NBD"/>
</dbReference>
<reference evidence="17" key="1">
    <citation type="submission" date="2020-10" db="EMBL/GenBank/DDBJ databases">
        <authorList>
            <person name="Gilroy R."/>
        </authorList>
    </citation>
    <scope>NUCLEOTIDE SEQUENCE</scope>
    <source>
        <strain evidence="17">21143</strain>
    </source>
</reference>
<reference evidence="17" key="2">
    <citation type="journal article" date="2021" name="PeerJ">
        <title>Extensive microbial diversity within the chicken gut microbiome revealed by metagenomics and culture.</title>
        <authorList>
            <person name="Gilroy R."/>
            <person name="Ravi A."/>
            <person name="Getino M."/>
            <person name="Pursley I."/>
            <person name="Horton D.L."/>
            <person name="Alikhan N.F."/>
            <person name="Baker D."/>
            <person name="Gharbi K."/>
            <person name="Hall N."/>
            <person name="Watson M."/>
            <person name="Adriaenssens E.M."/>
            <person name="Foster-Nyarko E."/>
            <person name="Jarju S."/>
            <person name="Secka A."/>
            <person name="Antonio M."/>
            <person name="Oren A."/>
            <person name="Chaudhuri R.R."/>
            <person name="La Ragione R."/>
            <person name="Hildebrand F."/>
            <person name="Pallen M.J."/>
        </authorList>
    </citation>
    <scope>NUCLEOTIDE SEQUENCE</scope>
    <source>
        <strain evidence="17">21143</strain>
    </source>
</reference>
<dbReference type="AlphaFoldDB" id="A0A9D1GFQ3"/>
<feature type="binding site" evidence="16">
    <location>
        <begin position="94"/>
        <end position="97"/>
    </location>
    <ligand>
        <name>substrate</name>
    </ligand>
</feature>
<evidence type="ECO:0000256" key="13">
    <source>
        <dbReference type="ARBA" id="ARBA00022993"/>
    </source>
</evidence>
<dbReference type="InterPro" id="IPR004619">
    <property type="entry name" value="Type_III_PanK"/>
</dbReference>
<gene>
    <name evidence="16" type="primary">coaX</name>
    <name evidence="17" type="ORF">IAD06_08280</name>
</gene>
<comment type="function">
    <text evidence="16">Catalyzes the phosphorylation of pantothenate (Pan), the first step in CoA biosynthesis.</text>
</comment>
<dbReference type="GO" id="GO:0005737">
    <property type="term" value="C:cytoplasm"/>
    <property type="evidence" value="ECO:0007669"/>
    <property type="project" value="UniProtKB-SubCell"/>
</dbReference>
<proteinExistence type="inferred from homology"/>
<keyword evidence="7 16" id="KW-0963">Cytoplasm</keyword>
<dbReference type="Proteomes" id="UP000886722">
    <property type="component" value="Unassembled WGS sequence"/>
</dbReference>
<dbReference type="PANTHER" id="PTHR34265">
    <property type="entry name" value="TYPE III PANTOTHENATE KINASE"/>
    <property type="match status" value="1"/>
</dbReference>
<comment type="caution">
    <text evidence="17">The sequence shown here is derived from an EMBL/GenBank/DDBJ whole genome shotgun (WGS) entry which is preliminary data.</text>
</comment>
<feature type="binding site" evidence="16">
    <location>
        <position position="172"/>
    </location>
    <ligand>
        <name>substrate</name>
    </ligand>
</feature>
<keyword evidence="8 16" id="KW-0808">Transferase</keyword>
<dbReference type="EC" id="2.7.1.33" evidence="6 16"/>
<dbReference type="GO" id="GO:0004594">
    <property type="term" value="F:pantothenate kinase activity"/>
    <property type="evidence" value="ECO:0007669"/>
    <property type="project" value="UniProtKB-UniRule"/>
</dbReference>
<organism evidence="17 18">
    <name type="scientific">Candidatus Caccoplasma intestinavium</name>
    <dbReference type="NCBI Taxonomy" id="2840716"/>
    <lineage>
        <taxon>Bacteria</taxon>
        <taxon>Pseudomonadati</taxon>
        <taxon>Bacteroidota</taxon>
        <taxon>Bacteroidia</taxon>
        <taxon>Bacteroidales</taxon>
        <taxon>Bacteroidaceae</taxon>
        <taxon>Bacteroidaceae incertae sedis</taxon>
        <taxon>Candidatus Caccoplasma</taxon>
    </lineage>
</organism>
<dbReference type="HAMAP" id="MF_01274">
    <property type="entry name" value="Pantothen_kinase_3"/>
    <property type="match status" value="1"/>
</dbReference>
<keyword evidence="16" id="KW-0479">Metal-binding</keyword>
<dbReference type="GO" id="GO:0015937">
    <property type="term" value="P:coenzyme A biosynthetic process"/>
    <property type="evidence" value="ECO:0007669"/>
    <property type="project" value="UniProtKB-UniRule"/>
</dbReference>
<feature type="binding site" evidence="16">
    <location>
        <position position="117"/>
    </location>
    <ligand>
        <name>K(+)</name>
        <dbReference type="ChEBI" id="CHEBI:29103"/>
    </ligand>
</feature>
<evidence type="ECO:0000256" key="3">
    <source>
        <dbReference type="ARBA" id="ARBA00004496"/>
    </source>
</evidence>
<evidence type="ECO:0000256" key="5">
    <source>
        <dbReference type="ARBA" id="ARBA00011738"/>
    </source>
</evidence>
<evidence type="ECO:0000256" key="11">
    <source>
        <dbReference type="ARBA" id="ARBA00022840"/>
    </source>
</evidence>
<dbReference type="GO" id="GO:0005524">
    <property type="term" value="F:ATP binding"/>
    <property type="evidence" value="ECO:0007669"/>
    <property type="project" value="UniProtKB-UniRule"/>
</dbReference>
<keyword evidence="13 16" id="KW-0173">Coenzyme A biosynthesis</keyword>